<organism evidence="2 3">
    <name type="scientific">Biomphalaria glabrata</name>
    <name type="common">Bloodfluke planorb</name>
    <name type="synonym">Freshwater snail</name>
    <dbReference type="NCBI Taxonomy" id="6526"/>
    <lineage>
        <taxon>Eukaryota</taxon>
        <taxon>Metazoa</taxon>
        <taxon>Spiralia</taxon>
        <taxon>Lophotrochozoa</taxon>
        <taxon>Mollusca</taxon>
        <taxon>Gastropoda</taxon>
        <taxon>Heterobranchia</taxon>
        <taxon>Euthyneura</taxon>
        <taxon>Panpulmonata</taxon>
        <taxon>Hygrophila</taxon>
        <taxon>Lymnaeoidea</taxon>
        <taxon>Planorbidae</taxon>
        <taxon>Biomphalaria</taxon>
    </lineage>
</organism>
<dbReference type="Proteomes" id="UP001165740">
    <property type="component" value="Chromosome 8"/>
</dbReference>
<dbReference type="Gene3D" id="2.60.120.40">
    <property type="match status" value="1"/>
</dbReference>
<keyword evidence="2" id="KW-1185">Reference proteome</keyword>
<accession>A0A9W3B6D8</accession>
<feature type="coiled-coil region" evidence="1">
    <location>
        <begin position="136"/>
        <end position="191"/>
    </location>
</feature>
<dbReference type="RefSeq" id="XP_055894996.1">
    <property type="nucleotide sequence ID" value="XM_056039021.1"/>
</dbReference>
<gene>
    <name evidence="3" type="primary">LOC106063707</name>
</gene>
<dbReference type="GeneID" id="106063707"/>
<dbReference type="AlphaFoldDB" id="A0A9W3B6D8"/>
<sequence length="533" mass="61450">MRPHKQQLIITLNLEVLQNVRHNLLALEESIRTVLGKGEKWLDDDDDAMTFVQMNQFLVNENSRCLQTCRDIASEKEVVNSLNTDASQSKETLATTLASASYAKEERTKCHTDNSQLEVVYKTIPITTENCFFELKDNLTSLIKSLSKKIKSLQKKNTEQDTKIKEIEWKLTQAENTNKDQEKYMDKIIAEVQSVAESKTNSKLNEFIIELHKASEFIQNETDTLSEKVKNCEGCNETILKRQENIENNFRVNIDSITKKLECCFDLVAENNKTAIGQLQEMSDQLVNQKEFEIAVKKEIKETKEFHSFQKSENVIFSTELTKISETLHRVSKDVEKIKMDFASRSASVVQTESSKEMIMEKLLNKVTDVDDRITKELDTMSQEKKEINSNNVTESFCVYWDELFVTDAKKDQIVQSFSYSYSLLNTQLPHYDQLTGLYTAPYDGIYIVSVMIENRTVMKVQFNVCSKDQSEEKLHAVCFAKGKKTSPSVAFPVILVKDEQLYLKYFEDYEGLKLGRNTTFSCILVKQLRFNL</sequence>
<dbReference type="SUPFAM" id="SSF49842">
    <property type="entry name" value="TNF-like"/>
    <property type="match status" value="1"/>
</dbReference>
<dbReference type="InterPro" id="IPR008983">
    <property type="entry name" value="Tumour_necrosis_fac-like_dom"/>
</dbReference>
<protein>
    <submittedName>
        <fullName evidence="3">Uncharacterized protein LOC106063707 isoform X1</fullName>
    </submittedName>
</protein>
<keyword evidence="1" id="KW-0175">Coiled coil</keyword>
<evidence type="ECO:0000313" key="2">
    <source>
        <dbReference type="Proteomes" id="UP001165740"/>
    </source>
</evidence>
<evidence type="ECO:0000313" key="3">
    <source>
        <dbReference type="RefSeq" id="XP_055894996.1"/>
    </source>
</evidence>
<reference evidence="3" key="1">
    <citation type="submission" date="2025-08" db="UniProtKB">
        <authorList>
            <consortium name="RefSeq"/>
        </authorList>
    </citation>
    <scope>IDENTIFICATION</scope>
</reference>
<evidence type="ECO:0000256" key="1">
    <source>
        <dbReference type="SAM" id="Coils"/>
    </source>
</evidence>
<proteinExistence type="predicted"/>
<dbReference type="OrthoDB" id="6158548at2759"/>
<name>A0A9W3B6D8_BIOGL</name>